<feature type="non-terminal residue" evidence="1">
    <location>
        <position position="104"/>
    </location>
</feature>
<dbReference type="Proteomes" id="UP000824469">
    <property type="component" value="Unassembled WGS sequence"/>
</dbReference>
<dbReference type="GO" id="GO:0003676">
    <property type="term" value="F:nucleic acid binding"/>
    <property type="evidence" value="ECO:0007669"/>
    <property type="project" value="InterPro"/>
</dbReference>
<gene>
    <name evidence="1" type="ORF">KI387_036401</name>
</gene>
<accession>A0AA38FQT2</accession>
<name>A0AA38FQT2_TAXCH</name>
<sequence length="104" mass="12032">KLKPENKSKYIVSKSEDPRSQILFQESDHGVYYLEMDKEEIQPVIQEPHQLDNKVWSLEFDGSYCSFRSGACVVLISPEGKVHVHSFKLMFENTNNTAEYEAMS</sequence>
<feature type="non-terminal residue" evidence="1">
    <location>
        <position position="1"/>
    </location>
</feature>
<dbReference type="AlphaFoldDB" id="A0AA38FQT2"/>
<protein>
    <submittedName>
        <fullName evidence="1">Uncharacterized protein</fullName>
    </submittedName>
</protein>
<evidence type="ECO:0000313" key="2">
    <source>
        <dbReference type="Proteomes" id="UP000824469"/>
    </source>
</evidence>
<dbReference type="Gene3D" id="3.30.420.10">
    <property type="entry name" value="Ribonuclease H-like superfamily/Ribonuclease H"/>
    <property type="match status" value="1"/>
</dbReference>
<evidence type="ECO:0000313" key="1">
    <source>
        <dbReference type="EMBL" id="KAH9308490.1"/>
    </source>
</evidence>
<dbReference type="PANTHER" id="PTHR48475:SF1">
    <property type="entry name" value="RNASE H TYPE-1 DOMAIN-CONTAINING PROTEIN"/>
    <property type="match status" value="1"/>
</dbReference>
<comment type="caution">
    <text evidence="1">The sequence shown here is derived from an EMBL/GenBank/DDBJ whole genome shotgun (WGS) entry which is preliminary data.</text>
</comment>
<dbReference type="PANTHER" id="PTHR48475">
    <property type="entry name" value="RIBONUCLEASE H"/>
    <property type="match status" value="1"/>
</dbReference>
<organism evidence="1 2">
    <name type="scientific">Taxus chinensis</name>
    <name type="common">Chinese yew</name>
    <name type="synonym">Taxus wallichiana var. chinensis</name>
    <dbReference type="NCBI Taxonomy" id="29808"/>
    <lineage>
        <taxon>Eukaryota</taxon>
        <taxon>Viridiplantae</taxon>
        <taxon>Streptophyta</taxon>
        <taxon>Embryophyta</taxon>
        <taxon>Tracheophyta</taxon>
        <taxon>Spermatophyta</taxon>
        <taxon>Pinopsida</taxon>
        <taxon>Pinidae</taxon>
        <taxon>Conifers II</taxon>
        <taxon>Cupressales</taxon>
        <taxon>Taxaceae</taxon>
        <taxon>Taxus</taxon>
    </lineage>
</organism>
<keyword evidence="2" id="KW-1185">Reference proteome</keyword>
<reference evidence="1 2" key="1">
    <citation type="journal article" date="2021" name="Nat. Plants">
        <title>The Taxus genome provides insights into paclitaxel biosynthesis.</title>
        <authorList>
            <person name="Xiong X."/>
            <person name="Gou J."/>
            <person name="Liao Q."/>
            <person name="Li Y."/>
            <person name="Zhou Q."/>
            <person name="Bi G."/>
            <person name="Li C."/>
            <person name="Du R."/>
            <person name="Wang X."/>
            <person name="Sun T."/>
            <person name="Guo L."/>
            <person name="Liang H."/>
            <person name="Lu P."/>
            <person name="Wu Y."/>
            <person name="Zhang Z."/>
            <person name="Ro D.K."/>
            <person name="Shang Y."/>
            <person name="Huang S."/>
            <person name="Yan J."/>
        </authorList>
    </citation>
    <scope>NUCLEOTIDE SEQUENCE [LARGE SCALE GENOMIC DNA]</scope>
    <source>
        <strain evidence="1">Ta-2019</strain>
    </source>
</reference>
<dbReference type="InterPro" id="IPR036397">
    <property type="entry name" value="RNaseH_sf"/>
</dbReference>
<dbReference type="EMBL" id="JAHRHJ020000007">
    <property type="protein sequence ID" value="KAH9308490.1"/>
    <property type="molecule type" value="Genomic_DNA"/>
</dbReference>
<proteinExistence type="predicted"/>